<dbReference type="PANTHER" id="PTHR35401:SF2">
    <property type="entry name" value="ABC-TYPE TRANSPORT SYSTEM"/>
    <property type="match status" value="1"/>
</dbReference>
<comment type="caution">
    <text evidence="3">The sequence shown here is derived from an EMBL/GenBank/DDBJ whole genome shotgun (WGS) entry which is preliminary data.</text>
</comment>
<name>A0ABS9BL82_9BACT</name>
<keyword evidence="1" id="KW-1277">Toxin-antitoxin system</keyword>
<dbReference type="RefSeq" id="WP_234867446.1">
    <property type="nucleotide sequence ID" value="NZ_JAKEVY010000004.1"/>
</dbReference>
<comment type="similarity">
    <text evidence="2">Belongs to the TacA antitoxin family.</text>
</comment>
<sequence length="92" mass="10726">MKTSLARFDTRLPEDQKEYFEYAAGLGGYRTLTEFVISSVQQKADEIVEKHRIFLATEKDQKTFFHAVMNPSQPNKRLVAAVKKYNKIKEKK</sequence>
<evidence type="ECO:0000313" key="3">
    <source>
        <dbReference type="EMBL" id="MCF1716345.1"/>
    </source>
</evidence>
<dbReference type="PANTHER" id="PTHR35401">
    <property type="entry name" value="COPG FAMILY HELIX-TURN-HELIX PROTEIN-RELATED-RELATED"/>
    <property type="match status" value="1"/>
</dbReference>
<keyword evidence="4" id="KW-1185">Reference proteome</keyword>
<accession>A0ABS9BL82</accession>
<evidence type="ECO:0000313" key="4">
    <source>
        <dbReference type="Proteomes" id="UP001200145"/>
    </source>
</evidence>
<dbReference type="Pfam" id="PF08681">
    <property type="entry name" value="TacA1"/>
    <property type="match status" value="1"/>
</dbReference>
<dbReference type="Proteomes" id="UP001200145">
    <property type="component" value="Unassembled WGS sequence"/>
</dbReference>
<dbReference type="EMBL" id="JAKEVY010000004">
    <property type="protein sequence ID" value="MCF1716345.1"/>
    <property type="molecule type" value="Genomic_DNA"/>
</dbReference>
<proteinExistence type="inferred from homology"/>
<dbReference type="InterPro" id="IPR014795">
    <property type="entry name" value="TacA_1-like"/>
</dbReference>
<protein>
    <submittedName>
        <fullName evidence="3">DUF1778 domain-containing protein</fullName>
    </submittedName>
</protein>
<evidence type="ECO:0000256" key="1">
    <source>
        <dbReference type="ARBA" id="ARBA00022649"/>
    </source>
</evidence>
<organism evidence="3 4">
    <name type="scientific">Flavihumibacter fluminis</name>
    <dbReference type="NCBI Taxonomy" id="2909236"/>
    <lineage>
        <taxon>Bacteria</taxon>
        <taxon>Pseudomonadati</taxon>
        <taxon>Bacteroidota</taxon>
        <taxon>Chitinophagia</taxon>
        <taxon>Chitinophagales</taxon>
        <taxon>Chitinophagaceae</taxon>
        <taxon>Flavihumibacter</taxon>
    </lineage>
</organism>
<reference evidence="3 4" key="1">
    <citation type="submission" date="2022-01" db="EMBL/GenBank/DDBJ databases">
        <title>Flavihumibacter sp. nov., isolated from sediment of a river.</title>
        <authorList>
            <person name="Liu H."/>
        </authorList>
    </citation>
    <scope>NUCLEOTIDE SEQUENCE [LARGE SCALE GENOMIC DNA]</scope>
    <source>
        <strain evidence="3 4">RY-1</strain>
    </source>
</reference>
<dbReference type="InterPro" id="IPR010985">
    <property type="entry name" value="Ribbon_hlx_hlx"/>
</dbReference>
<dbReference type="SUPFAM" id="SSF47598">
    <property type="entry name" value="Ribbon-helix-helix"/>
    <property type="match status" value="1"/>
</dbReference>
<gene>
    <name evidence="3" type="ORF">L0U88_17010</name>
</gene>
<evidence type="ECO:0000256" key="2">
    <source>
        <dbReference type="ARBA" id="ARBA00049988"/>
    </source>
</evidence>
<dbReference type="Gene3D" id="1.20.5.780">
    <property type="entry name" value="Single helix bin"/>
    <property type="match status" value="1"/>
</dbReference>